<dbReference type="Proteomes" id="UP000663193">
    <property type="component" value="Chromosome 6"/>
</dbReference>
<accession>A0A7U2EZR8</accession>
<proteinExistence type="predicted"/>
<dbReference type="VEuPathDB" id="FungiDB:JI435_408290"/>
<reference evidence="2" key="1">
    <citation type="journal article" date="2021" name="BMC Genomics">
        <title>Chromosome-level genome assembly and manually-curated proteome of model necrotroph Parastagonospora nodorum Sn15 reveals a genome-wide trove of candidate effector homologs, and redundancy of virulence-related functions within an accessory chromosome.</title>
        <authorList>
            <person name="Bertazzoni S."/>
            <person name="Jones D.A.B."/>
            <person name="Phan H.T."/>
            <person name="Tan K.-C."/>
            <person name="Hane J.K."/>
        </authorList>
    </citation>
    <scope>NUCLEOTIDE SEQUENCE [LARGE SCALE GENOMIC DNA]</scope>
    <source>
        <strain evidence="2">SN15 / ATCC MYA-4574 / FGSC 10173)</strain>
    </source>
</reference>
<keyword evidence="2" id="KW-1185">Reference proteome</keyword>
<organism evidence="1 2">
    <name type="scientific">Phaeosphaeria nodorum (strain SN15 / ATCC MYA-4574 / FGSC 10173)</name>
    <name type="common">Glume blotch fungus</name>
    <name type="synonym">Parastagonospora nodorum</name>
    <dbReference type="NCBI Taxonomy" id="321614"/>
    <lineage>
        <taxon>Eukaryota</taxon>
        <taxon>Fungi</taxon>
        <taxon>Dikarya</taxon>
        <taxon>Ascomycota</taxon>
        <taxon>Pezizomycotina</taxon>
        <taxon>Dothideomycetes</taxon>
        <taxon>Pleosporomycetidae</taxon>
        <taxon>Pleosporales</taxon>
        <taxon>Pleosporineae</taxon>
        <taxon>Phaeosphaeriaceae</taxon>
        <taxon>Parastagonospora</taxon>
    </lineage>
</organism>
<gene>
    <name evidence="1" type="ORF">JI435_408290</name>
</gene>
<name>A0A7U2EZR8_PHANO</name>
<evidence type="ECO:0000313" key="1">
    <source>
        <dbReference type="EMBL" id="QRC96086.1"/>
    </source>
</evidence>
<dbReference type="AlphaFoldDB" id="A0A7U2EZR8"/>
<protein>
    <submittedName>
        <fullName evidence="1">Uncharacterized protein</fullName>
    </submittedName>
</protein>
<evidence type="ECO:0000313" key="2">
    <source>
        <dbReference type="Proteomes" id="UP000663193"/>
    </source>
</evidence>
<dbReference type="EMBL" id="CP069028">
    <property type="protein sequence ID" value="QRC96086.1"/>
    <property type="molecule type" value="Genomic_DNA"/>
</dbReference>
<sequence>MFRSVALKHNMTYPEFSYLSPSIMTLENTEKPQWASSKSPKPSRQMCHDFFALCFVFVSKRR</sequence>